<evidence type="ECO:0000256" key="6">
    <source>
        <dbReference type="ARBA" id="ARBA00023180"/>
    </source>
</evidence>
<evidence type="ECO:0000256" key="2">
    <source>
        <dbReference type="ARBA" id="ARBA00005585"/>
    </source>
</evidence>
<keyword evidence="3 7" id="KW-0812">Transmembrane</keyword>
<evidence type="ECO:0000259" key="8">
    <source>
        <dbReference type="PROSITE" id="PS50156"/>
    </source>
</evidence>
<dbReference type="InterPro" id="IPR003392">
    <property type="entry name" value="PTHD_SSD"/>
</dbReference>
<comment type="similarity">
    <text evidence="2">Belongs to the patched family.</text>
</comment>
<dbReference type="Pfam" id="PF02460">
    <property type="entry name" value="Patched"/>
    <property type="match status" value="1"/>
</dbReference>
<keyword evidence="5 7" id="KW-0472">Membrane</keyword>
<comment type="subcellular location">
    <subcellularLocation>
        <location evidence="1">Membrane</location>
        <topology evidence="1">Multi-pass membrane protein</topology>
    </subcellularLocation>
</comment>
<evidence type="ECO:0000256" key="1">
    <source>
        <dbReference type="ARBA" id="ARBA00004141"/>
    </source>
</evidence>
<organism evidence="9 10">
    <name type="scientific">Mesorhabditis belari</name>
    <dbReference type="NCBI Taxonomy" id="2138241"/>
    <lineage>
        <taxon>Eukaryota</taxon>
        <taxon>Metazoa</taxon>
        <taxon>Ecdysozoa</taxon>
        <taxon>Nematoda</taxon>
        <taxon>Chromadorea</taxon>
        <taxon>Rhabditida</taxon>
        <taxon>Rhabditina</taxon>
        <taxon>Rhabditomorpha</taxon>
        <taxon>Rhabditoidea</taxon>
        <taxon>Rhabditidae</taxon>
        <taxon>Mesorhabditinae</taxon>
        <taxon>Mesorhabditis</taxon>
    </lineage>
</organism>
<dbReference type="WBParaSite" id="MBELARI_LOCUS15077">
    <property type="protein sequence ID" value="MBELARI_LOCUS15077"/>
    <property type="gene ID" value="MBELARI_LOCUS15077"/>
</dbReference>
<feature type="transmembrane region" description="Helical" evidence="7">
    <location>
        <begin position="362"/>
        <end position="384"/>
    </location>
</feature>
<evidence type="ECO:0000313" key="10">
    <source>
        <dbReference type="WBParaSite" id="MBELARI_LOCUS15077"/>
    </source>
</evidence>
<evidence type="ECO:0000256" key="4">
    <source>
        <dbReference type="ARBA" id="ARBA00022989"/>
    </source>
</evidence>
<accession>A0AAF3J464</accession>
<dbReference type="PROSITE" id="PS50156">
    <property type="entry name" value="SSD"/>
    <property type="match status" value="1"/>
</dbReference>
<protein>
    <recommendedName>
        <fullName evidence="8">SSD domain-containing protein</fullName>
    </recommendedName>
</protein>
<name>A0AAF3J464_9BILA</name>
<dbReference type="GO" id="GO:0006897">
    <property type="term" value="P:endocytosis"/>
    <property type="evidence" value="ECO:0007669"/>
    <property type="project" value="TreeGrafter"/>
</dbReference>
<feature type="domain" description="SSD" evidence="8">
    <location>
        <begin position="302"/>
        <end position="464"/>
    </location>
</feature>
<dbReference type="Proteomes" id="UP000887575">
    <property type="component" value="Unassembled WGS sequence"/>
</dbReference>
<dbReference type="InterPro" id="IPR051697">
    <property type="entry name" value="Patched_domain-protein"/>
</dbReference>
<evidence type="ECO:0000256" key="3">
    <source>
        <dbReference type="ARBA" id="ARBA00022692"/>
    </source>
</evidence>
<reference evidence="10" key="1">
    <citation type="submission" date="2024-02" db="UniProtKB">
        <authorList>
            <consortium name="WormBaseParasite"/>
        </authorList>
    </citation>
    <scope>IDENTIFICATION</scope>
</reference>
<dbReference type="Gene3D" id="1.20.1640.10">
    <property type="entry name" value="Multidrug efflux transporter AcrB transmembrane domain"/>
    <property type="match status" value="1"/>
</dbReference>
<dbReference type="AlphaFoldDB" id="A0AAF3J464"/>
<dbReference type="SUPFAM" id="SSF82866">
    <property type="entry name" value="Multidrug efflux transporter AcrB transmembrane domain"/>
    <property type="match status" value="1"/>
</dbReference>
<dbReference type="GO" id="GO:0030659">
    <property type="term" value="C:cytoplasmic vesicle membrane"/>
    <property type="evidence" value="ECO:0007669"/>
    <property type="project" value="TreeGrafter"/>
</dbReference>
<dbReference type="GO" id="GO:0018996">
    <property type="term" value="P:molting cycle, collagen and cuticulin-based cuticle"/>
    <property type="evidence" value="ECO:0007669"/>
    <property type="project" value="TreeGrafter"/>
</dbReference>
<evidence type="ECO:0000313" key="9">
    <source>
        <dbReference type="Proteomes" id="UP000887575"/>
    </source>
</evidence>
<proteinExistence type="inferred from homology"/>
<dbReference type="GO" id="GO:0005886">
    <property type="term" value="C:plasma membrane"/>
    <property type="evidence" value="ECO:0007669"/>
    <property type="project" value="TreeGrafter"/>
</dbReference>
<feature type="transmembrane region" description="Helical" evidence="7">
    <location>
        <begin position="60"/>
        <end position="79"/>
    </location>
</feature>
<dbReference type="PANTHER" id="PTHR10796:SF94">
    <property type="entry name" value="SSD DOMAIN-CONTAINING PROTEIN"/>
    <property type="match status" value="1"/>
</dbReference>
<dbReference type="InterPro" id="IPR000731">
    <property type="entry name" value="SSD"/>
</dbReference>
<sequence length="608" mass="69769">MLPRADFRLDRSLLADISEKELLKSSTRSSESESSTASTDSNHLNGLAIWRWRDRGLQRLCLALGSHPLLSLLCIFVFLSPLHSFYFFNPLQIESDVRRGFAQRDGRSAAEFKTFADYYHLPFEGLEIWVILATPKRNSNETTITVDGELFDEITRLDAFVRNFSTSFKENETTKFDETWSGEDLNAMLGYVKQIHPLVGLVPNFNLNYPIAQISHHKLHLATHFFMVNDGLSVGNKNVPMKTSRFIALWYMSKAENYTQRKKLEAIELGLFNEFLGDNFSQRFSIEMFGDQVANAEMLRGTLLSLKLFILGGVLMVMFMLAMLRHLTWKSRILMTIGAVLSPMLATLSTFSLLGWLGVRVNSMMCITPFLVLGIGVDDAFLLLHQWRKVRKERCHLRANEVLEMIFHHVGPSMAVTSITNTLAFGIGISNPSPQMSTFCLGTTLAVFLDLIYEFAIFTPIMVLFFDEKKETKNVENEMKWLPTWAHLVDVFYSPIGRLLIVLICCVMYTMAGIGLSQMVPSFEPAKTFPADSELIHALRSFEFIQTEYWPVNYITKKVPKTWKEVEEWEEMLIKLETRDHCYGSTRRSANFLRDFYEGECKAIKRHK</sequence>
<keyword evidence="4 7" id="KW-1133">Transmembrane helix</keyword>
<feature type="transmembrane region" description="Helical" evidence="7">
    <location>
        <begin position="439"/>
        <end position="465"/>
    </location>
</feature>
<feature type="transmembrane region" description="Helical" evidence="7">
    <location>
        <begin position="303"/>
        <end position="321"/>
    </location>
</feature>
<keyword evidence="9" id="KW-1185">Reference proteome</keyword>
<evidence type="ECO:0000256" key="5">
    <source>
        <dbReference type="ARBA" id="ARBA00023136"/>
    </source>
</evidence>
<dbReference type="PANTHER" id="PTHR10796">
    <property type="entry name" value="PATCHED-RELATED"/>
    <property type="match status" value="1"/>
</dbReference>
<feature type="transmembrane region" description="Helical" evidence="7">
    <location>
        <begin position="333"/>
        <end position="356"/>
    </location>
</feature>
<keyword evidence="6" id="KW-0325">Glycoprotein</keyword>
<evidence type="ECO:0000256" key="7">
    <source>
        <dbReference type="SAM" id="Phobius"/>
    </source>
</evidence>